<accession>A0A1X1Z6J6</accession>
<dbReference type="InterPro" id="IPR044217">
    <property type="entry name" value="CLPT1/2"/>
</dbReference>
<keyword evidence="4" id="KW-1185">Reference proteome</keyword>
<dbReference type="InterPro" id="IPR036628">
    <property type="entry name" value="Clp_N_dom_sf"/>
</dbReference>
<organism evidence="3 4">
    <name type="scientific">Mycobacterium nebraskense</name>
    <dbReference type="NCBI Taxonomy" id="244292"/>
    <lineage>
        <taxon>Bacteria</taxon>
        <taxon>Bacillati</taxon>
        <taxon>Actinomycetota</taxon>
        <taxon>Actinomycetes</taxon>
        <taxon>Mycobacteriales</taxon>
        <taxon>Mycobacteriaceae</taxon>
        <taxon>Mycobacterium</taxon>
    </lineage>
</organism>
<sequence>MFEKFTLRARQAVVLAQQEARARHHDYIGTEHLLLGLIAEKDDPIVHALHTLGLEAPAIRDKLEEMRPPGAVRARGHIPFTPRAKTALERSGIEAQLHSHAYIDAEHILWGLSRQTDATATKALARMGATPERIRQQLLRGWGLSA</sequence>
<evidence type="ECO:0000256" key="1">
    <source>
        <dbReference type="PROSITE-ProRule" id="PRU01251"/>
    </source>
</evidence>
<evidence type="ECO:0000259" key="2">
    <source>
        <dbReference type="PROSITE" id="PS51903"/>
    </source>
</evidence>
<comment type="caution">
    <text evidence="3">The sequence shown here is derived from an EMBL/GenBank/DDBJ whole genome shotgun (WGS) entry which is preliminary data.</text>
</comment>
<evidence type="ECO:0000313" key="3">
    <source>
        <dbReference type="EMBL" id="ORW18934.1"/>
    </source>
</evidence>
<dbReference type="Proteomes" id="UP000193781">
    <property type="component" value="Unassembled WGS sequence"/>
</dbReference>
<evidence type="ECO:0000313" key="4">
    <source>
        <dbReference type="Proteomes" id="UP000193781"/>
    </source>
</evidence>
<gene>
    <name evidence="3" type="ORF">AWC17_09750</name>
</gene>
<name>A0A1X1Z6J6_9MYCO</name>
<dbReference type="PANTHER" id="PTHR47016">
    <property type="entry name" value="ATP-DEPENDENT CLP PROTEASE ATP-BINDING SUBUNIT CLPT1, CHLOROPLASTIC"/>
    <property type="match status" value="1"/>
</dbReference>
<dbReference type="Gene3D" id="1.10.1780.10">
    <property type="entry name" value="Clp, N-terminal domain"/>
    <property type="match status" value="1"/>
</dbReference>
<dbReference type="SUPFAM" id="SSF81923">
    <property type="entry name" value="Double Clp-N motif"/>
    <property type="match status" value="1"/>
</dbReference>
<reference evidence="3 4" key="1">
    <citation type="submission" date="2016-01" db="EMBL/GenBank/DDBJ databases">
        <title>The new phylogeny of the genus Mycobacterium.</title>
        <authorList>
            <person name="Tarcisio F."/>
            <person name="Conor M."/>
            <person name="Antonella G."/>
            <person name="Elisabetta G."/>
            <person name="Giulia F.S."/>
            <person name="Sara T."/>
            <person name="Anna F."/>
            <person name="Clotilde B."/>
            <person name="Roberto B."/>
            <person name="Veronica D.S."/>
            <person name="Fabio R."/>
            <person name="Monica P."/>
            <person name="Olivier J."/>
            <person name="Enrico T."/>
            <person name="Nicola S."/>
        </authorList>
    </citation>
    <scope>NUCLEOTIDE SEQUENCE [LARGE SCALE GENOMIC DNA]</scope>
    <source>
        <strain evidence="3 4">DSM 44803</strain>
    </source>
</reference>
<keyword evidence="1" id="KW-0677">Repeat</keyword>
<dbReference type="PANTHER" id="PTHR47016:SF5">
    <property type="entry name" value="CLP DOMAIN SUPERFAMILY PROTEIN"/>
    <property type="match status" value="1"/>
</dbReference>
<dbReference type="InterPro" id="IPR004176">
    <property type="entry name" value="Clp_R_N"/>
</dbReference>
<dbReference type="RefSeq" id="WP_046187231.1">
    <property type="nucleotide sequence ID" value="NZ_JACKSS010000158.1"/>
</dbReference>
<dbReference type="EMBL" id="LQPH01000143">
    <property type="protein sequence ID" value="ORW18934.1"/>
    <property type="molecule type" value="Genomic_DNA"/>
</dbReference>
<dbReference type="Pfam" id="PF02861">
    <property type="entry name" value="Clp_N"/>
    <property type="match status" value="1"/>
</dbReference>
<protein>
    <recommendedName>
        <fullName evidence="2">Clp R domain-containing protein</fullName>
    </recommendedName>
</protein>
<feature type="domain" description="Clp R" evidence="2">
    <location>
        <begin position="2"/>
        <end position="146"/>
    </location>
</feature>
<dbReference type="PROSITE" id="PS51903">
    <property type="entry name" value="CLP_R"/>
    <property type="match status" value="1"/>
</dbReference>
<dbReference type="AlphaFoldDB" id="A0A1X1Z6J6"/>
<proteinExistence type="predicted"/>